<dbReference type="PRINTS" id="PR00114">
    <property type="entry name" value="STPHPHTASE"/>
</dbReference>
<feature type="domain" description="Calcineurin-like phosphoesterase" evidence="7">
    <location>
        <begin position="160"/>
        <end position="221"/>
    </location>
</feature>
<dbReference type="Pfam" id="PF00149">
    <property type="entry name" value="Metallophos"/>
    <property type="match status" value="1"/>
</dbReference>
<dbReference type="Gene3D" id="3.60.21.10">
    <property type="match status" value="1"/>
</dbReference>
<evidence type="ECO:0000256" key="5">
    <source>
        <dbReference type="ARBA" id="ARBA00022801"/>
    </source>
</evidence>
<dbReference type="EMBL" id="CAJNRG010014719">
    <property type="protein sequence ID" value="CAF2157392.1"/>
    <property type="molecule type" value="Genomic_DNA"/>
</dbReference>
<keyword evidence="5" id="KW-0378">Hydrolase</keyword>
<evidence type="ECO:0000256" key="1">
    <source>
        <dbReference type="ARBA" id="ARBA00001936"/>
    </source>
</evidence>
<dbReference type="InterPro" id="IPR051134">
    <property type="entry name" value="PPP_phosphatase"/>
</dbReference>
<comment type="cofactor">
    <cofactor evidence="1">
        <name>Mn(2+)</name>
        <dbReference type="ChEBI" id="CHEBI:29035"/>
    </cofactor>
</comment>
<sequence>MHQQSSPPSLDDAVEKIQSALHGHQTRLRFKTRAVWRIHEKSAYSNEETEEKNVFEKLLKASDTLSVSDTKLLQKPGLPVEEKELLRLTNPDNIQVECNYRGLRKYQCPISGSTFADLIEGFQRGQVLHEKYVYVILHQARVILKTLPNVNRIDLSHLHHICIIGDLHGQLADLLHIFNANGLPATHNPYLFNGNFVDRGSNSVEVILLLLGVWVWVWVAG</sequence>
<evidence type="ECO:0000259" key="8">
    <source>
        <dbReference type="Pfam" id="PF08321"/>
    </source>
</evidence>
<dbReference type="Proteomes" id="UP000663887">
    <property type="component" value="Unassembled WGS sequence"/>
</dbReference>
<evidence type="ECO:0000259" key="7">
    <source>
        <dbReference type="Pfam" id="PF00149"/>
    </source>
</evidence>
<dbReference type="InterPro" id="IPR029052">
    <property type="entry name" value="Metallo-depent_PP-like"/>
</dbReference>
<dbReference type="PROSITE" id="PS50096">
    <property type="entry name" value="IQ"/>
    <property type="match status" value="1"/>
</dbReference>
<keyword evidence="4" id="KW-0677">Repeat</keyword>
<name>A0A816YJ08_9BILA</name>
<keyword evidence="6" id="KW-0464">Manganese</keyword>
<dbReference type="InterPro" id="IPR004843">
    <property type="entry name" value="Calcineurin-like_PHP"/>
</dbReference>
<dbReference type="InterPro" id="IPR006186">
    <property type="entry name" value="Ser/Thr-sp_prot-phosphatase"/>
</dbReference>
<dbReference type="PANTHER" id="PTHR45668">
    <property type="entry name" value="SERINE/THREONINE-PROTEIN PHOSPHATASE 5-RELATED"/>
    <property type="match status" value="1"/>
</dbReference>
<dbReference type="EC" id="3.1.3.16" evidence="2"/>
<evidence type="ECO:0000256" key="6">
    <source>
        <dbReference type="ARBA" id="ARBA00023211"/>
    </source>
</evidence>
<evidence type="ECO:0000256" key="3">
    <source>
        <dbReference type="ARBA" id="ARBA00022723"/>
    </source>
</evidence>
<dbReference type="SUPFAM" id="SSF56300">
    <property type="entry name" value="Metallo-dependent phosphatases"/>
    <property type="match status" value="1"/>
</dbReference>
<proteinExistence type="predicted"/>
<dbReference type="GO" id="GO:0046872">
    <property type="term" value="F:metal ion binding"/>
    <property type="evidence" value="ECO:0007669"/>
    <property type="project" value="UniProtKB-KW"/>
</dbReference>
<dbReference type="InterPro" id="IPR013235">
    <property type="entry name" value="PPP_dom"/>
</dbReference>
<evidence type="ECO:0000313" key="11">
    <source>
        <dbReference type="Proteomes" id="UP000663887"/>
    </source>
</evidence>
<dbReference type="Proteomes" id="UP000663856">
    <property type="component" value="Unassembled WGS sequence"/>
</dbReference>
<evidence type="ECO:0000256" key="4">
    <source>
        <dbReference type="ARBA" id="ARBA00022737"/>
    </source>
</evidence>
<accession>A0A816YJ08</accession>
<gene>
    <name evidence="10" type="ORF">WKI299_LOCUS33723</name>
    <name evidence="9" type="ORF">XDN619_LOCUS29897</name>
</gene>
<evidence type="ECO:0000256" key="2">
    <source>
        <dbReference type="ARBA" id="ARBA00013081"/>
    </source>
</evidence>
<evidence type="ECO:0000313" key="9">
    <source>
        <dbReference type="EMBL" id="CAF2157392.1"/>
    </source>
</evidence>
<feature type="domain" description="PPP" evidence="8">
    <location>
        <begin position="82"/>
        <end position="150"/>
    </location>
</feature>
<keyword evidence="3" id="KW-0479">Metal-binding</keyword>
<evidence type="ECO:0000313" key="10">
    <source>
        <dbReference type="EMBL" id="CAF2186273.1"/>
    </source>
</evidence>
<reference evidence="9" key="1">
    <citation type="submission" date="2021-02" db="EMBL/GenBank/DDBJ databases">
        <authorList>
            <person name="Nowell W R."/>
        </authorList>
    </citation>
    <scope>NUCLEOTIDE SEQUENCE</scope>
</reference>
<comment type="caution">
    <text evidence="9">The sequence shown here is derived from an EMBL/GenBank/DDBJ whole genome shotgun (WGS) entry which is preliminary data.</text>
</comment>
<dbReference type="EMBL" id="CAJNRF010016103">
    <property type="protein sequence ID" value="CAF2186273.1"/>
    <property type="molecule type" value="Genomic_DNA"/>
</dbReference>
<dbReference type="GO" id="GO:0004722">
    <property type="term" value="F:protein serine/threonine phosphatase activity"/>
    <property type="evidence" value="ECO:0007669"/>
    <property type="project" value="UniProtKB-EC"/>
</dbReference>
<organism evidence="9 11">
    <name type="scientific">Rotaria magnacalcarata</name>
    <dbReference type="NCBI Taxonomy" id="392030"/>
    <lineage>
        <taxon>Eukaryota</taxon>
        <taxon>Metazoa</taxon>
        <taxon>Spiralia</taxon>
        <taxon>Gnathifera</taxon>
        <taxon>Rotifera</taxon>
        <taxon>Eurotatoria</taxon>
        <taxon>Bdelloidea</taxon>
        <taxon>Philodinida</taxon>
        <taxon>Philodinidae</taxon>
        <taxon>Rotaria</taxon>
    </lineage>
</organism>
<dbReference type="PANTHER" id="PTHR45668:SF3">
    <property type="entry name" value="SERINE_THREONINE-PROTEIN PHOSPHATASE RDGC"/>
    <property type="match status" value="1"/>
</dbReference>
<dbReference type="AlphaFoldDB" id="A0A816YJ08"/>
<dbReference type="Pfam" id="PF08321">
    <property type="entry name" value="PPP5"/>
    <property type="match status" value="1"/>
</dbReference>
<protein>
    <recommendedName>
        <fullName evidence="2">protein-serine/threonine phosphatase</fullName>
        <ecNumber evidence="2">3.1.3.16</ecNumber>
    </recommendedName>
</protein>